<accession>A0A4Y3TR01</accession>
<proteinExistence type="predicted"/>
<protein>
    <submittedName>
        <fullName evidence="1">Uncharacterized protein</fullName>
    </submittedName>
</protein>
<keyword evidence="2" id="KW-1185">Reference proteome</keyword>
<comment type="caution">
    <text evidence="1">The sequence shown here is derived from an EMBL/GenBank/DDBJ whole genome shotgun (WGS) entry which is preliminary data.</text>
</comment>
<dbReference type="EMBL" id="BJMV01000002">
    <property type="protein sequence ID" value="GEB84766.1"/>
    <property type="molecule type" value="Genomic_DNA"/>
</dbReference>
<organism evidence="1 2">
    <name type="scientific">Acetobacter peroxydans</name>
    <dbReference type="NCBI Taxonomy" id="104098"/>
    <lineage>
        <taxon>Bacteria</taxon>
        <taxon>Pseudomonadati</taxon>
        <taxon>Pseudomonadota</taxon>
        <taxon>Alphaproteobacteria</taxon>
        <taxon>Acetobacterales</taxon>
        <taxon>Acetobacteraceae</taxon>
        <taxon>Acetobacter</taxon>
    </lineage>
</organism>
<sequence length="78" mass="8466">MLFTLISLIHPMHWTDSGPDEKIHAHLPRAGRRSAGSIALAFSFIRTVTVGPGIAPDLLTPPKRALAGLQPVQAAYRR</sequence>
<dbReference type="AlphaFoldDB" id="A0A4Y3TR01"/>
<gene>
    <name evidence="1" type="ORF">APE01nite_05630</name>
</gene>
<evidence type="ECO:0000313" key="1">
    <source>
        <dbReference type="EMBL" id="GEB84766.1"/>
    </source>
</evidence>
<name>A0A4Y3TR01_9PROT</name>
<reference evidence="1 2" key="1">
    <citation type="submission" date="2019-06" db="EMBL/GenBank/DDBJ databases">
        <title>Whole genome shotgun sequence of Acetobacter peroxydans NBRC 13755.</title>
        <authorList>
            <person name="Hosoyama A."/>
            <person name="Uohara A."/>
            <person name="Ohji S."/>
            <person name="Ichikawa N."/>
        </authorList>
    </citation>
    <scope>NUCLEOTIDE SEQUENCE [LARGE SCALE GENOMIC DNA]</scope>
    <source>
        <strain evidence="1 2">NBRC 13755</strain>
    </source>
</reference>
<evidence type="ECO:0000313" key="2">
    <source>
        <dbReference type="Proteomes" id="UP000317730"/>
    </source>
</evidence>
<dbReference type="Proteomes" id="UP000317730">
    <property type="component" value="Unassembled WGS sequence"/>
</dbReference>